<evidence type="ECO:0000313" key="2">
    <source>
        <dbReference type="EMBL" id="HER94921.1"/>
    </source>
</evidence>
<dbReference type="PANTHER" id="PTHR38591">
    <property type="entry name" value="HYDROLASE"/>
    <property type="match status" value="1"/>
</dbReference>
<dbReference type="Gene3D" id="2.40.370.10">
    <property type="entry name" value="AttH-like domain"/>
    <property type="match status" value="2"/>
</dbReference>
<comment type="caution">
    <text evidence="2">The sequence shown here is derived from an EMBL/GenBank/DDBJ whole genome shotgun (WGS) entry which is preliminary data.</text>
</comment>
<dbReference type="Pfam" id="PF07143">
    <property type="entry name" value="CrtC"/>
    <property type="match status" value="1"/>
</dbReference>
<accession>A0A7V2AYD1</accession>
<dbReference type="InterPro" id="IPR023374">
    <property type="entry name" value="AttH-like_dom_sf"/>
</dbReference>
<sequence>MRSYLLTLGLLLLLGTAAWWLRRDTMPTATRLTVAEALAGDTVGYARARAPRTFHFPEDHGPHPEFKTEWWYLTGHLRTAEDRSFGYQFTLFRIALAPPSEADTIAASAWRTRQLYMAHLALSDIAEGRFYAFERLSRGALGLAGATAQPFRVWLENWQLAQAGPEVFPWRLGASEGAVTLELTLTPLKPVVLQGNQGLDPKGPKPGNASYYYSISRLATTGMLRIGSQTYTVEGLSWLDREWSTSALGEDQVGWDWFALQLDHGYDLMWYRLRRRDGSESPWSRGALIDPEGRSLPLESGAVQLEVRDTWTSPHSQLTYPSAWHLRVPAQELELYIRPRLKDQELNVSVRYWEGAVAVEGQHRGQKVKGLGYVELTGYGEAALPGSP</sequence>
<evidence type="ECO:0000259" key="1">
    <source>
        <dbReference type="Pfam" id="PF07143"/>
    </source>
</evidence>
<dbReference type="SUPFAM" id="SSF159245">
    <property type="entry name" value="AttH-like"/>
    <property type="match status" value="1"/>
</dbReference>
<protein>
    <submittedName>
        <fullName evidence="2">Carotenoid 1,2-hydratase</fullName>
    </submittedName>
</protein>
<dbReference type="InterPro" id="IPR010791">
    <property type="entry name" value="AttH_dom"/>
</dbReference>
<gene>
    <name evidence="2" type="ORF">ENO59_00145</name>
</gene>
<feature type="domain" description="AttH" evidence="1">
    <location>
        <begin position="68"/>
        <end position="245"/>
    </location>
</feature>
<reference evidence="2" key="1">
    <citation type="journal article" date="2020" name="mSystems">
        <title>Genome- and Community-Level Interaction Insights into Carbon Utilization and Element Cycling Functions of Hydrothermarchaeota in Hydrothermal Sediment.</title>
        <authorList>
            <person name="Zhou Z."/>
            <person name="Liu Y."/>
            <person name="Xu W."/>
            <person name="Pan J."/>
            <person name="Luo Z.H."/>
            <person name="Li M."/>
        </authorList>
    </citation>
    <scope>NUCLEOTIDE SEQUENCE [LARGE SCALE GENOMIC DNA]</scope>
    <source>
        <strain evidence="2">SpSt-143</strain>
    </source>
</reference>
<dbReference type="PANTHER" id="PTHR38591:SF1">
    <property type="entry name" value="BLL1000 PROTEIN"/>
    <property type="match status" value="1"/>
</dbReference>
<organism evidence="2">
    <name type="scientific">Rhodothermus marinus</name>
    <name type="common">Rhodothermus obamensis</name>
    <dbReference type="NCBI Taxonomy" id="29549"/>
    <lineage>
        <taxon>Bacteria</taxon>
        <taxon>Pseudomonadati</taxon>
        <taxon>Rhodothermota</taxon>
        <taxon>Rhodothermia</taxon>
        <taxon>Rhodothermales</taxon>
        <taxon>Rhodothermaceae</taxon>
        <taxon>Rhodothermus</taxon>
    </lineage>
</organism>
<dbReference type="AlphaFoldDB" id="A0A7V2AYD1"/>
<dbReference type="EMBL" id="DSGB01000001">
    <property type="protein sequence ID" value="HER94921.1"/>
    <property type="molecule type" value="Genomic_DNA"/>
</dbReference>
<proteinExistence type="predicted"/>
<name>A0A7V2AYD1_RHOMR</name>
<dbReference type="Pfam" id="PF17186">
    <property type="entry name" value="Lipocalin_9"/>
    <property type="match status" value="1"/>
</dbReference>